<name>A0A1Y6KTE3_9GAMM</name>
<sequence>MSFFIISQILVGLAALFDIASFQFTNRKTLLLALSISALLIAAHFALLEEWTAACLLVIGASRYFAGIFISDPRMKWLFYFVTVLGTILTFNGITSVLSCIASLFHTKASFMHNDKLMRWLMVFGTVVWGAHDIIVGSPVAVLIDILFIISSAIGYYRIYIKSTVVISQ</sequence>
<dbReference type="InterPro" id="IPR019629">
    <property type="entry name" value="Uncharacterised_HI1736/YgjV"/>
</dbReference>
<evidence type="ECO:0000313" key="2">
    <source>
        <dbReference type="EMBL" id="SMY15361.1"/>
    </source>
</evidence>
<evidence type="ECO:0000313" key="3">
    <source>
        <dbReference type="Proteomes" id="UP000196485"/>
    </source>
</evidence>
<keyword evidence="1" id="KW-0812">Transmembrane</keyword>
<keyword evidence="3" id="KW-1185">Reference proteome</keyword>
<dbReference type="Pfam" id="PF10688">
    <property type="entry name" value="Imp-YgjV"/>
    <property type="match status" value="1"/>
</dbReference>
<dbReference type="AlphaFoldDB" id="A0A1Y6KTE3"/>
<dbReference type="PIRSF" id="PIRSF011443">
    <property type="entry name" value="YgjV"/>
    <property type="match status" value="1"/>
</dbReference>
<keyword evidence="1" id="KW-0472">Membrane</keyword>
<dbReference type="RefSeq" id="WP_087819627.1">
    <property type="nucleotide sequence ID" value="NZ_FYAH01000001.1"/>
</dbReference>
<feature type="transmembrane region" description="Helical" evidence="1">
    <location>
        <begin position="29"/>
        <end position="47"/>
    </location>
</feature>
<feature type="transmembrane region" description="Helical" evidence="1">
    <location>
        <begin position="77"/>
        <end position="105"/>
    </location>
</feature>
<protein>
    <submittedName>
        <fullName evidence="2">Bacterial inner membrane protein</fullName>
    </submittedName>
</protein>
<gene>
    <name evidence="2" type="ORF">PAQU9191_00584</name>
</gene>
<keyword evidence="1" id="KW-1133">Transmembrane helix</keyword>
<organism evidence="2 3">
    <name type="scientific">Photobacterium aquimaris</name>
    <dbReference type="NCBI Taxonomy" id="512643"/>
    <lineage>
        <taxon>Bacteria</taxon>
        <taxon>Pseudomonadati</taxon>
        <taxon>Pseudomonadota</taxon>
        <taxon>Gammaproteobacteria</taxon>
        <taxon>Vibrionales</taxon>
        <taxon>Vibrionaceae</taxon>
        <taxon>Photobacterium</taxon>
    </lineage>
</organism>
<evidence type="ECO:0000256" key="1">
    <source>
        <dbReference type="SAM" id="Phobius"/>
    </source>
</evidence>
<dbReference type="InterPro" id="IPR026267">
    <property type="entry name" value="YgjV"/>
</dbReference>
<dbReference type="Proteomes" id="UP000196485">
    <property type="component" value="Unassembled WGS sequence"/>
</dbReference>
<accession>A0A1Y6KTE3</accession>
<feature type="transmembrane region" description="Helical" evidence="1">
    <location>
        <begin position="54"/>
        <end position="71"/>
    </location>
</feature>
<dbReference type="EMBL" id="FYAH01000001">
    <property type="protein sequence ID" value="SMY15361.1"/>
    <property type="molecule type" value="Genomic_DNA"/>
</dbReference>
<proteinExistence type="predicted"/>
<feature type="transmembrane region" description="Helical" evidence="1">
    <location>
        <begin position="141"/>
        <end position="160"/>
    </location>
</feature>
<reference evidence="3" key="1">
    <citation type="submission" date="2017-06" db="EMBL/GenBank/DDBJ databases">
        <authorList>
            <person name="Rodrigo-Torres L."/>
            <person name="Arahal R. D."/>
            <person name="Lucena T."/>
        </authorList>
    </citation>
    <scope>NUCLEOTIDE SEQUENCE [LARGE SCALE GENOMIC DNA]</scope>
    <source>
        <strain evidence="3">type strain: CECT 9192</strain>
    </source>
</reference>